<organism evidence="2 3">
    <name type="scientific">Pseudooceanicola atlanticus</name>
    <dbReference type="NCBI Taxonomy" id="1461694"/>
    <lineage>
        <taxon>Bacteria</taxon>
        <taxon>Pseudomonadati</taxon>
        <taxon>Pseudomonadota</taxon>
        <taxon>Alphaproteobacteria</taxon>
        <taxon>Rhodobacterales</taxon>
        <taxon>Paracoccaceae</taxon>
        <taxon>Pseudooceanicola</taxon>
    </lineage>
</organism>
<reference evidence="2 3" key="1">
    <citation type="journal article" date="2015" name="Antonie Van Leeuwenhoek">
        <title>Pseudooceanicola atlanticus gen. nov. sp. nov., isolated from surface seawater of the Atlantic Ocean and reclassification of Oceanicola batsensis, Oceanicola marinus, Oceanicola nitratireducens, Oceanicola nanhaiensis, Oceanicola antarcticus and Oceanicola flagellatus, as Pseudooceanicola batsensis comb. nov., Pseudooceanicola marinus comb. nov., Pseudooceanicola nitratireducens comb. nov., Pseudooceanicola nanhaiensis comb. nov., Pseudooceanicola antarcticus comb. nov., and Pseudooceanicola flagellatus comb. nov.</title>
        <authorList>
            <person name="Lai Q."/>
            <person name="Li G."/>
            <person name="Liu X."/>
            <person name="Du Y."/>
            <person name="Sun F."/>
            <person name="Shao Z."/>
        </authorList>
    </citation>
    <scope>NUCLEOTIDE SEQUENCE [LARGE SCALE GENOMIC DNA]</scope>
    <source>
        <strain evidence="2 3">22II-s11g</strain>
    </source>
</reference>
<dbReference type="OrthoDB" id="9778494at2"/>
<dbReference type="PROSITE" id="PS50005">
    <property type="entry name" value="TPR"/>
    <property type="match status" value="1"/>
</dbReference>
<dbReference type="Proteomes" id="UP000030004">
    <property type="component" value="Unassembled WGS sequence"/>
</dbReference>
<protein>
    <recommendedName>
        <fullName evidence="4">TPR domain protein</fullName>
    </recommendedName>
</protein>
<dbReference type="RefSeq" id="WP_043748892.1">
    <property type="nucleotide sequence ID" value="NZ_AQQX01000004.1"/>
</dbReference>
<evidence type="ECO:0000313" key="3">
    <source>
        <dbReference type="Proteomes" id="UP000030004"/>
    </source>
</evidence>
<dbReference type="AlphaFoldDB" id="A0A0A0EGG7"/>
<dbReference type="EMBL" id="AQQX01000004">
    <property type="protein sequence ID" value="KGM48287.1"/>
    <property type="molecule type" value="Genomic_DNA"/>
</dbReference>
<evidence type="ECO:0000313" key="2">
    <source>
        <dbReference type="EMBL" id="KGM48287.1"/>
    </source>
</evidence>
<evidence type="ECO:0000256" key="1">
    <source>
        <dbReference type="PROSITE-ProRule" id="PRU00339"/>
    </source>
</evidence>
<proteinExistence type="predicted"/>
<evidence type="ECO:0008006" key="4">
    <source>
        <dbReference type="Google" id="ProtNLM"/>
    </source>
</evidence>
<dbReference type="InterPro" id="IPR019734">
    <property type="entry name" value="TPR_rpt"/>
</dbReference>
<dbReference type="InterPro" id="IPR011990">
    <property type="entry name" value="TPR-like_helical_dom_sf"/>
</dbReference>
<dbReference type="eggNOG" id="COG0457">
    <property type="taxonomic scope" value="Bacteria"/>
</dbReference>
<dbReference type="STRING" id="1461694.ATO9_11600"/>
<comment type="caution">
    <text evidence="2">The sequence shown here is derived from an EMBL/GenBank/DDBJ whole genome shotgun (WGS) entry which is preliminary data.</text>
</comment>
<dbReference type="SUPFAM" id="SSF48452">
    <property type="entry name" value="TPR-like"/>
    <property type="match status" value="2"/>
</dbReference>
<keyword evidence="1" id="KW-0802">TPR repeat</keyword>
<keyword evidence="3" id="KW-1185">Reference proteome</keyword>
<feature type="repeat" description="TPR" evidence="1">
    <location>
        <begin position="22"/>
        <end position="55"/>
    </location>
</feature>
<name>A0A0A0EGG7_9RHOB</name>
<dbReference type="PANTHER" id="PTHR45588:SF1">
    <property type="entry name" value="WW DOMAIN-CONTAINING PROTEIN"/>
    <property type="match status" value="1"/>
</dbReference>
<dbReference type="Gene3D" id="1.25.40.10">
    <property type="entry name" value="Tetratricopeptide repeat domain"/>
    <property type="match status" value="2"/>
</dbReference>
<accession>A0A0A0EGG7</accession>
<gene>
    <name evidence="2" type="ORF">ATO9_11600</name>
</gene>
<dbReference type="PANTHER" id="PTHR45588">
    <property type="entry name" value="TPR DOMAIN-CONTAINING PROTEIN"/>
    <property type="match status" value="1"/>
</dbReference>
<sequence length="553" mass="61961">MTDYPFDLGAYSRHVSTQSADAQTWFDRGLNWTFGYNLEEAVRCYQRATEADPSCAMAWWGIAYAVGPHYNMPWWRMDPAGQAASLEAARGALQQALGLIEGASASERALIEALQARYPHPTPADDMSPWDDDYADAMRRVHAAFPDDLDVACFFVEAMMNRTPWQMWDLATGTPAEGADTLECRRVLERAFERAEAWSHPGLLHLYIHLMEMSPTPEAALRMGDALRTLVPDAGHLIHMATHIDVLCGQYQNVVHWNQAATAPDLRFFQREGAENIYTGYRQHNYHFTIYGAMFLGQIGPALEAVRGLRDTTPEEVLRIPSPPMADFFEAYLSFEPHILVRFGRWRDCTELALPEDQELYCTLTAFVWYARALGHAALGEIAEAEAAEAEFQAARGRVPETRVLHNNTIVDLLDIADAMLTGEILYRKGAFPAAFDHLRRAVTVEDSLPYDEPWGWMQPTRHALGALLFEQGQIEEAEAVFREDLGLGGTMRRATIHPDNVWALKGLHDCLQARGETVEIKQIKQRLDLAQARADTPVKAPCGCAQAALVAE</sequence>